<evidence type="ECO:0000313" key="10">
    <source>
        <dbReference type="Proteomes" id="UP000199310"/>
    </source>
</evidence>
<dbReference type="GO" id="GO:0005829">
    <property type="term" value="C:cytosol"/>
    <property type="evidence" value="ECO:0007669"/>
    <property type="project" value="TreeGrafter"/>
</dbReference>
<evidence type="ECO:0000256" key="4">
    <source>
        <dbReference type="ARBA" id="ARBA00016377"/>
    </source>
</evidence>
<dbReference type="PROSITE" id="PS51462">
    <property type="entry name" value="NUDIX"/>
    <property type="match status" value="1"/>
</dbReference>
<organism evidence="9 10">
    <name type="scientific">Chitinophaga arvensicola</name>
    <dbReference type="NCBI Taxonomy" id="29529"/>
    <lineage>
        <taxon>Bacteria</taxon>
        <taxon>Pseudomonadati</taxon>
        <taxon>Bacteroidota</taxon>
        <taxon>Chitinophagia</taxon>
        <taxon>Chitinophagales</taxon>
        <taxon>Chitinophagaceae</taxon>
        <taxon>Chitinophaga</taxon>
    </lineage>
</organism>
<dbReference type="AlphaFoldDB" id="A0A1I0RKE7"/>
<evidence type="ECO:0000256" key="7">
    <source>
        <dbReference type="ARBA" id="ARBA00032272"/>
    </source>
</evidence>
<evidence type="ECO:0000259" key="8">
    <source>
        <dbReference type="PROSITE" id="PS51462"/>
    </source>
</evidence>
<dbReference type="Gene3D" id="3.90.79.10">
    <property type="entry name" value="Nucleoside Triphosphate Pyrophosphohydrolase"/>
    <property type="match status" value="1"/>
</dbReference>
<keyword evidence="5" id="KW-0378">Hydrolase</keyword>
<comment type="catalytic activity">
    <reaction evidence="1">
        <text>GDP-alpha-D-mannose + H2O = alpha-D-mannose 1-phosphate + GMP + 2 H(+)</text>
        <dbReference type="Rhea" id="RHEA:27978"/>
        <dbReference type="ChEBI" id="CHEBI:15377"/>
        <dbReference type="ChEBI" id="CHEBI:15378"/>
        <dbReference type="ChEBI" id="CHEBI:57527"/>
        <dbReference type="ChEBI" id="CHEBI:58115"/>
        <dbReference type="ChEBI" id="CHEBI:58409"/>
    </reaction>
</comment>
<dbReference type="InterPro" id="IPR000086">
    <property type="entry name" value="NUDIX_hydrolase_dom"/>
</dbReference>
<evidence type="ECO:0000256" key="1">
    <source>
        <dbReference type="ARBA" id="ARBA00000847"/>
    </source>
</evidence>
<dbReference type="GO" id="GO:0016787">
    <property type="term" value="F:hydrolase activity"/>
    <property type="evidence" value="ECO:0007669"/>
    <property type="project" value="UniProtKB-KW"/>
</dbReference>
<comment type="cofactor">
    <cofactor evidence="2">
        <name>Mg(2+)</name>
        <dbReference type="ChEBI" id="CHEBI:18420"/>
    </cofactor>
</comment>
<name>A0A1I0RKE7_9BACT</name>
<dbReference type="GO" id="GO:0019693">
    <property type="term" value="P:ribose phosphate metabolic process"/>
    <property type="evidence" value="ECO:0007669"/>
    <property type="project" value="TreeGrafter"/>
</dbReference>
<proteinExistence type="inferred from homology"/>
<accession>A0A1I0RKE7</accession>
<evidence type="ECO:0000313" key="9">
    <source>
        <dbReference type="EMBL" id="SEW41556.1"/>
    </source>
</evidence>
<evidence type="ECO:0000256" key="2">
    <source>
        <dbReference type="ARBA" id="ARBA00001946"/>
    </source>
</evidence>
<comment type="similarity">
    <text evidence="3">Belongs to the Nudix hydrolase family. NudK subfamily.</text>
</comment>
<protein>
    <recommendedName>
        <fullName evidence="4">GDP-mannose pyrophosphatase</fullName>
    </recommendedName>
    <alternativeName>
        <fullName evidence="6">GDP-mannose hydrolase</fullName>
    </alternativeName>
    <alternativeName>
        <fullName evidence="7">GDPMK</fullName>
    </alternativeName>
</protein>
<feature type="domain" description="Nudix hydrolase" evidence="8">
    <location>
        <begin position="41"/>
        <end position="171"/>
    </location>
</feature>
<dbReference type="SUPFAM" id="SSF55811">
    <property type="entry name" value="Nudix"/>
    <property type="match status" value="1"/>
</dbReference>
<dbReference type="InterPro" id="IPR015797">
    <property type="entry name" value="NUDIX_hydrolase-like_dom_sf"/>
</dbReference>
<dbReference type="GO" id="GO:0006753">
    <property type="term" value="P:nucleoside phosphate metabolic process"/>
    <property type="evidence" value="ECO:0007669"/>
    <property type="project" value="TreeGrafter"/>
</dbReference>
<gene>
    <name evidence="9" type="ORF">SAMN04488122_2988</name>
</gene>
<sequence length="186" mass="21244">MNMDWKLLSSEYLFKDAWLTARVDTCETPAGKIIAPYYVLEYNNWVNGVALREDGQVIMIRQYRQGVGKTLLEIPGGTMDDTDPDPLFAMKREMLEETGYAFKEWVSLGTIAPNTASSNNYTHMFLALGGVKMQEQQLDHNEDIEVVIMPLEELQQLVLDNKIVHSLHTTCIFYALLHLGKMKLIK</sequence>
<dbReference type="CDD" id="cd03424">
    <property type="entry name" value="NUDIX_ADPRase_Nudt5_UGPPase_Nudt14"/>
    <property type="match status" value="1"/>
</dbReference>
<evidence type="ECO:0000256" key="5">
    <source>
        <dbReference type="ARBA" id="ARBA00022801"/>
    </source>
</evidence>
<reference evidence="10" key="1">
    <citation type="submission" date="2016-10" db="EMBL/GenBank/DDBJ databases">
        <authorList>
            <person name="Varghese N."/>
            <person name="Submissions S."/>
        </authorList>
    </citation>
    <scope>NUCLEOTIDE SEQUENCE [LARGE SCALE GENOMIC DNA]</scope>
    <source>
        <strain evidence="10">DSM 3695</strain>
    </source>
</reference>
<keyword evidence="10" id="KW-1185">Reference proteome</keyword>
<dbReference type="PANTHER" id="PTHR11839">
    <property type="entry name" value="UDP/ADP-SUGAR PYROPHOSPHATASE"/>
    <property type="match status" value="1"/>
</dbReference>
<evidence type="ECO:0000256" key="3">
    <source>
        <dbReference type="ARBA" id="ARBA00007275"/>
    </source>
</evidence>
<dbReference type="STRING" id="29529.SAMN04488122_2988"/>
<dbReference type="EMBL" id="FOJG01000001">
    <property type="protein sequence ID" value="SEW41556.1"/>
    <property type="molecule type" value="Genomic_DNA"/>
</dbReference>
<dbReference type="Pfam" id="PF00293">
    <property type="entry name" value="NUDIX"/>
    <property type="match status" value="1"/>
</dbReference>
<dbReference type="PANTHER" id="PTHR11839:SF18">
    <property type="entry name" value="NUDIX HYDROLASE DOMAIN-CONTAINING PROTEIN"/>
    <property type="match status" value="1"/>
</dbReference>
<dbReference type="RefSeq" id="WP_245752495.1">
    <property type="nucleotide sequence ID" value="NZ_FOJG01000001.1"/>
</dbReference>
<dbReference type="Proteomes" id="UP000199310">
    <property type="component" value="Unassembled WGS sequence"/>
</dbReference>
<evidence type="ECO:0000256" key="6">
    <source>
        <dbReference type="ARBA" id="ARBA00032162"/>
    </source>
</evidence>